<dbReference type="RefSeq" id="WP_380841376.1">
    <property type="nucleotide sequence ID" value="NZ_JBHSFP010000010.1"/>
</dbReference>
<dbReference type="Pfam" id="PF07690">
    <property type="entry name" value="MFS_1"/>
    <property type="match status" value="1"/>
</dbReference>
<feature type="transmembrane region" description="Helical" evidence="8">
    <location>
        <begin position="442"/>
        <end position="464"/>
    </location>
</feature>
<feature type="transmembrane region" description="Helical" evidence="8">
    <location>
        <begin position="407"/>
        <end position="430"/>
    </location>
</feature>
<comment type="similarity">
    <text evidence="2">Belongs to the major facilitator superfamily.</text>
</comment>
<dbReference type="Gene3D" id="1.20.1250.20">
    <property type="entry name" value="MFS general substrate transporter like domains"/>
    <property type="match status" value="1"/>
</dbReference>
<feature type="transmembrane region" description="Helical" evidence="8">
    <location>
        <begin position="99"/>
        <end position="124"/>
    </location>
</feature>
<feature type="transmembrane region" description="Helical" evidence="8">
    <location>
        <begin position="470"/>
        <end position="492"/>
    </location>
</feature>
<feature type="transmembrane region" description="Helical" evidence="8">
    <location>
        <begin position="377"/>
        <end position="401"/>
    </location>
</feature>
<accession>A0ABV9CIJ6</accession>
<evidence type="ECO:0000256" key="3">
    <source>
        <dbReference type="ARBA" id="ARBA00022448"/>
    </source>
</evidence>
<dbReference type="InterPro" id="IPR011701">
    <property type="entry name" value="MFS"/>
</dbReference>
<dbReference type="SUPFAM" id="SSF103473">
    <property type="entry name" value="MFS general substrate transporter"/>
    <property type="match status" value="1"/>
</dbReference>
<dbReference type="PROSITE" id="PS50850">
    <property type="entry name" value="MFS"/>
    <property type="match status" value="1"/>
</dbReference>
<evidence type="ECO:0000256" key="6">
    <source>
        <dbReference type="ARBA" id="ARBA00023136"/>
    </source>
</evidence>
<evidence type="ECO:0000313" key="11">
    <source>
        <dbReference type="Proteomes" id="UP001596004"/>
    </source>
</evidence>
<sequence>MSISLGAQRASVALANAAFVLAGISAGVGGVLLPSQIADYRVDNATIGITFFTFSAGFMLAGATSGVLIHRFGIRAAVVAGCGAYVLAALYTATRPPFAAFLAVQVVAGYGSGLLESALNAYLTRLPAATTLLNRLHAFFGVGALLGPLLAAWVLTLAPWPAVWLVLALLCLPLAAGFLAIYPRDDVAPRHHETITGPDAATTGPGTAPAGSGVAATSSGVAAPGSGMASAADEEGGHHAEMTAARHDARDDAPHDTPHDPLRDAPQGAPDDPPRDAPPDTPQDAPRDVPPVVAGSEDSERAGGGLLAGVLRAPALLLASALLSVYVGLEVSVGNWGFTFLVHEHAQQSLTAGYTVSGYWLGLTLGRFLISPAATRIGLTATGMVFMCMVGIIAGAALTWLAPGPAVAGAGFVLLGFFLGPVFPTVMAVVPRLTAARLVPTAIGVLNGMSVIGGAALPWLAGVIAQGVGLWTLMVFALVLALLQLVLWQLVVARMAGGRA</sequence>
<feature type="transmembrane region" description="Helical" evidence="8">
    <location>
        <begin position="162"/>
        <end position="182"/>
    </location>
</feature>
<dbReference type="PANTHER" id="PTHR23514:SF3">
    <property type="entry name" value="BYPASS OF STOP CODON PROTEIN 6"/>
    <property type="match status" value="1"/>
</dbReference>
<keyword evidence="6 8" id="KW-0472">Membrane</keyword>
<feature type="compositionally biased region" description="Low complexity" evidence="7">
    <location>
        <begin position="196"/>
        <end position="227"/>
    </location>
</feature>
<evidence type="ECO:0000256" key="5">
    <source>
        <dbReference type="ARBA" id="ARBA00022989"/>
    </source>
</evidence>
<keyword evidence="5 8" id="KW-1133">Transmembrane helix</keyword>
<protein>
    <submittedName>
        <fullName evidence="10">MFS transporter</fullName>
    </submittedName>
</protein>
<reference evidence="11" key="1">
    <citation type="journal article" date="2019" name="Int. J. Syst. Evol. Microbiol.">
        <title>The Global Catalogue of Microorganisms (GCM) 10K type strain sequencing project: providing services to taxonomists for standard genome sequencing and annotation.</title>
        <authorList>
            <consortium name="The Broad Institute Genomics Platform"/>
            <consortium name="The Broad Institute Genome Sequencing Center for Infectious Disease"/>
            <person name="Wu L."/>
            <person name="Ma J."/>
        </authorList>
    </citation>
    <scope>NUCLEOTIDE SEQUENCE [LARGE SCALE GENOMIC DNA]</scope>
    <source>
        <strain evidence="11">CGMCC 4.7132</strain>
    </source>
</reference>
<gene>
    <name evidence="10" type="ORF">ACFO60_17360</name>
</gene>
<evidence type="ECO:0000259" key="9">
    <source>
        <dbReference type="PROSITE" id="PS50850"/>
    </source>
</evidence>
<feature type="compositionally biased region" description="Basic and acidic residues" evidence="7">
    <location>
        <begin position="235"/>
        <end position="263"/>
    </location>
</feature>
<dbReference type="PANTHER" id="PTHR23514">
    <property type="entry name" value="BYPASS OF STOP CODON PROTEIN 6"/>
    <property type="match status" value="1"/>
</dbReference>
<keyword evidence="4 8" id="KW-0812">Transmembrane</keyword>
<feature type="transmembrane region" description="Helical" evidence="8">
    <location>
        <begin position="349"/>
        <end position="370"/>
    </location>
</feature>
<feature type="transmembrane region" description="Helical" evidence="8">
    <location>
        <begin position="76"/>
        <end position="93"/>
    </location>
</feature>
<dbReference type="Proteomes" id="UP001596004">
    <property type="component" value="Unassembled WGS sequence"/>
</dbReference>
<evidence type="ECO:0000256" key="2">
    <source>
        <dbReference type="ARBA" id="ARBA00008335"/>
    </source>
</evidence>
<evidence type="ECO:0000256" key="1">
    <source>
        <dbReference type="ARBA" id="ARBA00004651"/>
    </source>
</evidence>
<dbReference type="InterPro" id="IPR036259">
    <property type="entry name" value="MFS_trans_sf"/>
</dbReference>
<feature type="transmembrane region" description="Helical" evidence="8">
    <location>
        <begin position="12"/>
        <end position="33"/>
    </location>
</feature>
<keyword evidence="11" id="KW-1185">Reference proteome</keyword>
<keyword evidence="3" id="KW-0813">Transport</keyword>
<evidence type="ECO:0000256" key="4">
    <source>
        <dbReference type="ARBA" id="ARBA00022692"/>
    </source>
</evidence>
<evidence type="ECO:0000256" key="7">
    <source>
        <dbReference type="SAM" id="MobiDB-lite"/>
    </source>
</evidence>
<dbReference type="EMBL" id="JBHSFP010000010">
    <property type="protein sequence ID" value="MFC4532545.1"/>
    <property type="molecule type" value="Genomic_DNA"/>
</dbReference>
<dbReference type="InterPro" id="IPR051788">
    <property type="entry name" value="MFS_Transporter"/>
</dbReference>
<feature type="transmembrane region" description="Helical" evidence="8">
    <location>
        <begin position="306"/>
        <end position="329"/>
    </location>
</feature>
<feature type="transmembrane region" description="Helical" evidence="8">
    <location>
        <begin position="45"/>
        <end position="69"/>
    </location>
</feature>
<evidence type="ECO:0000313" key="10">
    <source>
        <dbReference type="EMBL" id="MFC4532545.1"/>
    </source>
</evidence>
<name>A0ABV9CIJ6_9ACTN</name>
<evidence type="ECO:0000256" key="8">
    <source>
        <dbReference type="SAM" id="Phobius"/>
    </source>
</evidence>
<proteinExistence type="inferred from homology"/>
<feature type="region of interest" description="Disordered" evidence="7">
    <location>
        <begin position="192"/>
        <end position="300"/>
    </location>
</feature>
<comment type="subcellular location">
    <subcellularLocation>
        <location evidence="1">Cell membrane</location>
        <topology evidence="1">Multi-pass membrane protein</topology>
    </subcellularLocation>
</comment>
<organism evidence="10 11">
    <name type="scientific">Sphaerisporangium dianthi</name>
    <dbReference type="NCBI Taxonomy" id="1436120"/>
    <lineage>
        <taxon>Bacteria</taxon>
        <taxon>Bacillati</taxon>
        <taxon>Actinomycetota</taxon>
        <taxon>Actinomycetes</taxon>
        <taxon>Streptosporangiales</taxon>
        <taxon>Streptosporangiaceae</taxon>
        <taxon>Sphaerisporangium</taxon>
    </lineage>
</organism>
<dbReference type="InterPro" id="IPR020846">
    <property type="entry name" value="MFS_dom"/>
</dbReference>
<comment type="caution">
    <text evidence="10">The sequence shown here is derived from an EMBL/GenBank/DDBJ whole genome shotgun (WGS) entry which is preliminary data.</text>
</comment>
<feature type="domain" description="Major facilitator superfamily (MFS) profile" evidence="9">
    <location>
        <begin position="11"/>
        <end position="495"/>
    </location>
</feature>
<feature type="transmembrane region" description="Helical" evidence="8">
    <location>
        <begin position="136"/>
        <end position="156"/>
    </location>
</feature>